<dbReference type="AlphaFoldDB" id="A0A7X5VDK3"/>
<evidence type="ECO:0000313" key="2">
    <source>
        <dbReference type="EMBL" id="NIK59275.1"/>
    </source>
</evidence>
<dbReference type="Proteomes" id="UP000555407">
    <property type="component" value="Unassembled WGS sequence"/>
</dbReference>
<organism evidence="2 3">
    <name type="scientific">Kribbella shirazensis</name>
    <dbReference type="NCBI Taxonomy" id="1105143"/>
    <lineage>
        <taxon>Bacteria</taxon>
        <taxon>Bacillati</taxon>
        <taxon>Actinomycetota</taxon>
        <taxon>Actinomycetes</taxon>
        <taxon>Propionibacteriales</taxon>
        <taxon>Kribbellaceae</taxon>
        <taxon>Kribbella</taxon>
    </lineage>
</organism>
<gene>
    <name evidence="2" type="ORF">BJY22_004992</name>
</gene>
<feature type="transmembrane region" description="Helical" evidence="1">
    <location>
        <begin position="174"/>
        <end position="194"/>
    </location>
</feature>
<keyword evidence="3" id="KW-1185">Reference proteome</keyword>
<evidence type="ECO:0000256" key="1">
    <source>
        <dbReference type="SAM" id="Phobius"/>
    </source>
</evidence>
<feature type="transmembrane region" description="Helical" evidence="1">
    <location>
        <begin position="89"/>
        <end position="111"/>
    </location>
</feature>
<keyword evidence="1" id="KW-0812">Transmembrane</keyword>
<feature type="transmembrane region" description="Helical" evidence="1">
    <location>
        <begin position="294"/>
        <end position="316"/>
    </location>
</feature>
<keyword evidence="1" id="KW-1133">Transmembrane helix</keyword>
<feature type="transmembrane region" description="Helical" evidence="1">
    <location>
        <begin position="232"/>
        <end position="251"/>
    </location>
</feature>
<proteinExistence type="predicted"/>
<comment type="caution">
    <text evidence="2">The sequence shown here is derived from an EMBL/GenBank/DDBJ whole genome shotgun (WGS) entry which is preliminary data.</text>
</comment>
<sequence>MSAEIVFWSVVLARFALPLLIPLFPLPAIVACLLLDGVDQTIFQTFGFDPPNYQSYDKAMDVFYLAIAYLASLRNWTNQPAVRVSRFLFFYRQVGVVAFELAGARWLLLLFPNTFEYYFIAYEAVRSRRNPLRYALTFWVLVAGAIWIFVKLPQEYWIHIAQLDLTDTIRDVPWFLPALVIAGLALLAVVWFVVRPRLRPADWPLRFRADLLPVEIDEAHERAAYRVAHRKVFDLAAVEKIFLVGLISVIYGQVLPGVEANDLELFFGIAVFVVLNSAIGLWSARRGYWWDSAAVSFAVVFASNVGLVVLADLLLSRRGNDLQLTDTLFFVFLLSILTMLYDRYHPVSEYRAAAAKRDAAASGQTGAEH</sequence>
<evidence type="ECO:0000313" key="3">
    <source>
        <dbReference type="Proteomes" id="UP000555407"/>
    </source>
</evidence>
<name>A0A7X5VDK3_9ACTN</name>
<accession>A0A7X5VDK3</accession>
<feature type="transmembrane region" description="Helical" evidence="1">
    <location>
        <begin position="263"/>
        <end position="282"/>
    </location>
</feature>
<reference evidence="2 3" key="1">
    <citation type="submission" date="2020-03" db="EMBL/GenBank/DDBJ databases">
        <title>Sequencing the genomes of 1000 actinobacteria strains.</title>
        <authorList>
            <person name="Klenk H.-P."/>
        </authorList>
    </citation>
    <scope>NUCLEOTIDE SEQUENCE [LARGE SCALE GENOMIC DNA]</scope>
    <source>
        <strain evidence="2 3">DSM 45490</strain>
    </source>
</reference>
<dbReference type="RefSeq" id="WP_167210780.1">
    <property type="nucleotide sequence ID" value="NZ_JAASRO010000001.1"/>
</dbReference>
<feature type="transmembrane region" description="Helical" evidence="1">
    <location>
        <begin position="132"/>
        <end position="150"/>
    </location>
</feature>
<keyword evidence="1" id="KW-0472">Membrane</keyword>
<dbReference type="EMBL" id="JAASRO010000001">
    <property type="protein sequence ID" value="NIK59275.1"/>
    <property type="molecule type" value="Genomic_DNA"/>
</dbReference>
<protein>
    <submittedName>
        <fullName evidence="2">Uncharacterized protein</fullName>
    </submittedName>
</protein>
<feature type="transmembrane region" description="Helical" evidence="1">
    <location>
        <begin position="322"/>
        <end position="341"/>
    </location>
</feature>
<feature type="transmembrane region" description="Helical" evidence="1">
    <location>
        <begin position="15"/>
        <end position="38"/>
    </location>
</feature>